<keyword evidence="2" id="KW-0732">Signal</keyword>
<dbReference type="RefSeq" id="WP_098468286.1">
    <property type="nucleotide sequence ID" value="NZ_PDJD01000001.1"/>
</dbReference>
<feature type="compositionally biased region" description="Gly residues" evidence="1">
    <location>
        <begin position="142"/>
        <end position="151"/>
    </location>
</feature>
<sequence>MTSPQPNRRALIRGAAWSVPIVAATASAPARAETSGPCPADVVLPIPEIDDIRVDAADGASSFYTVEPGITQIDFTIAGGRGGASPFAAGGGAGLIQGSFSVAENDMVTFVVGQGGFGQRSTGSTNTGGRGFADGGDVPAPGGAGDTGTSGSGGGASAILLNGTPLVIAGGGGGGGMLEGVSPASWEWSYPSSPSTHAGAFGTAATSSVISRSGAGSGQPSGLITVFPGGNATDAAVGVPSATAATSTFTAGELVDPVVGLPGAEGGSGGAGVASAVSATSAGRFSVGSGAGGGGYRGGASGSSVAFYYASPLGDLAWSIGGNGGAGSNFISTSVTIVSVGTTEFSTIQQRVPGFITATARCV</sequence>
<feature type="region of interest" description="Disordered" evidence="1">
    <location>
        <begin position="120"/>
        <end position="151"/>
    </location>
</feature>
<dbReference type="AlphaFoldDB" id="A0A2A9CXH5"/>
<evidence type="ECO:0000313" key="4">
    <source>
        <dbReference type="Proteomes" id="UP000224915"/>
    </source>
</evidence>
<proteinExistence type="predicted"/>
<evidence type="ECO:0000313" key="3">
    <source>
        <dbReference type="EMBL" id="PFG19103.1"/>
    </source>
</evidence>
<dbReference type="Proteomes" id="UP000224915">
    <property type="component" value="Unassembled WGS sequence"/>
</dbReference>
<name>A0A2A9CXH5_9MICO</name>
<protein>
    <submittedName>
        <fullName evidence="3">Uncharacterized protein</fullName>
    </submittedName>
</protein>
<keyword evidence="4" id="KW-1185">Reference proteome</keyword>
<dbReference type="EMBL" id="PDJD01000001">
    <property type="protein sequence ID" value="PFG19103.1"/>
    <property type="molecule type" value="Genomic_DNA"/>
</dbReference>
<evidence type="ECO:0000256" key="2">
    <source>
        <dbReference type="SAM" id="SignalP"/>
    </source>
</evidence>
<dbReference type="InterPro" id="IPR006311">
    <property type="entry name" value="TAT_signal"/>
</dbReference>
<feature type="signal peptide" evidence="2">
    <location>
        <begin position="1"/>
        <end position="32"/>
    </location>
</feature>
<dbReference type="PROSITE" id="PS51318">
    <property type="entry name" value="TAT"/>
    <property type="match status" value="1"/>
</dbReference>
<evidence type="ECO:0000256" key="1">
    <source>
        <dbReference type="SAM" id="MobiDB-lite"/>
    </source>
</evidence>
<comment type="caution">
    <text evidence="3">The sequence shown here is derived from an EMBL/GenBank/DDBJ whole genome shotgun (WGS) entry which is preliminary data.</text>
</comment>
<accession>A0A2A9CXH5</accession>
<gene>
    <name evidence="3" type="ORF">ATL40_0659</name>
</gene>
<organism evidence="3 4">
    <name type="scientific">Serinibacter salmoneus</name>
    <dbReference type="NCBI Taxonomy" id="556530"/>
    <lineage>
        <taxon>Bacteria</taxon>
        <taxon>Bacillati</taxon>
        <taxon>Actinomycetota</taxon>
        <taxon>Actinomycetes</taxon>
        <taxon>Micrococcales</taxon>
        <taxon>Beutenbergiaceae</taxon>
        <taxon>Serinibacter</taxon>
    </lineage>
</organism>
<feature type="chain" id="PRO_5012247690" evidence="2">
    <location>
        <begin position="33"/>
        <end position="363"/>
    </location>
</feature>
<reference evidence="3 4" key="1">
    <citation type="submission" date="2017-10" db="EMBL/GenBank/DDBJ databases">
        <title>Sequencing the genomes of 1000 actinobacteria strains.</title>
        <authorList>
            <person name="Klenk H.-P."/>
        </authorList>
    </citation>
    <scope>NUCLEOTIDE SEQUENCE [LARGE SCALE GENOMIC DNA]</scope>
    <source>
        <strain evidence="3 4">DSM 21801</strain>
    </source>
</reference>